<dbReference type="Proteomes" id="UP000215828">
    <property type="component" value="Unassembled WGS sequence"/>
</dbReference>
<feature type="compositionally biased region" description="Basic residues" evidence="1">
    <location>
        <begin position="127"/>
        <end position="137"/>
    </location>
</feature>
<evidence type="ECO:0008006" key="6">
    <source>
        <dbReference type="Google" id="ProtNLM"/>
    </source>
</evidence>
<dbReference type="EMBL" id="NGNX01000044">
    <property type="protein sequence ID" value="OYR90635.1"/>
    <property type="molecule type" value="Genomic_DNA"/>
</dbReference>
<dbReference type="PIRSF" id="PIRSF021328">
    <property type="entry name" value="UCP021328"/>
    <property type="match status" value="1"/>
</dbReference>
<evidence type="ECO:0000256" key="1">
    <source>
        <dbReference type="SAM" id="MobiDB-lite"/>
    </source>
</evidence>
<evidence type="ECO:0000313" key="5">
    <source>
        <dbReference type="Proteomes" id="UP000216316"/>
    </source>
</evidence>
<feature type="region of interest" description="Disordered" evidence="1">
    <location>
        <begin position="75"/>
        <end position="137"/>
    </location>
</feature>
<dbReference type="Proteomes" id="UP000216316">
    <property type="component" value="Unassembled WGS sequence"/>
</dbReference>
<accession>A0A256LB33</accession>
<comment type="caution">
    <text evidence="3">The sequence shown here is derived from an EMBL/GenBank/DDBJ whole genome shotgun (WGS) entry which is preliminary data.</text>
</comment>
<keyword evidence="5" id="KW-1185">Reference proteome</keyword>
<proteinExistence type="predicted"/>
<reference evidence="2" key="2">
    <citation type="submission" date="2017-05" db="EMBL/GenBank/DDBJ databases">
        <authorList>
            <person name="Lin X.B."/>
            <person name="Stothard P."/>
            <person name="Tasseva G."/>
            <person name="Walter J."/>
        </authorList>
    </citation>
    <scope>NUCLEOTIDE SEQUENCE</scope>
    <source>
        <strain evidence="2">609u</strain>
    </source>
</reference>
<protein>
    <recommendedName>
        <fullName evidence="6">DUF2992 domain-containing protein</fullName>
    </recommendedName>
</protein>
<dbReference type="RefSeq" id="WP_094496088.1">
    <property type="nucleotide sequence ID" value="NZ_CAJUTI010000001.1"/>
</dbReference>
<reference evidence="3 4" key="1">
    <citation type="submission" date="2017-04" db="EMBL/GenBank/DDBJ databases">
        <authorList>
            <person name="Afonso C.L."/>
            <person name="Miller P.J."/>
            <person name="Scott M.A."/>
            <person name="Spackman E."/>
            <person name="Goraichik I."/>
            <person name="Dimitrov K.M."/>
            <person name="Suarez D.L."/>
            <person name="Swayne D.E."/>
        </authorList>
    </citation>
    <scope>NUCLEOTIDE SEQUENCE [LARGE SCALE GENOMIC DNA]</scope>
    <source>
        <strain evidence="3 4">609q</strain>
    </source>
</reference>
<feature type="compositionally biased region" description="Basic and acidic residues" evidence="1">
    <location>
        <begin position="79"/>
        <end position="88"/>
    </location>
</feature>
<dbReference type="Pfam" id="PF11208">
    <property type="entry name" value="DUF2992"/>
    <property type="match status" value="1"/>
</dbReference>
<feature type="compositionally biased region" description="Basic and acidic residues" evidence="1">
    <location>
        <begin position="114"/>
        <end position="124"/>
    </location>
</feature>
<evidence type="ECO:0000313" key="2">
    <source>
        <dbReference type="EMBL" id="OYR87709.1"/>
    </source>
</evidence>
<organism evidence="3 4">
    <name type="scientific">Lactobacillus taiwanensis</name>
    <dbReference type="NCBI Taxonomy" id="508451"/>
    <lineage>
        <taxon>Bacteria</taxon>
        <taxon>Bacillati</taxon>
        <taxon>Bacillota</taxon>
        <taxon>Bacilli</taxon>
        <taxon>Lactobacillales</taxon>
        <taxon>Lactobacillaceae</taxon>
        <taxon>Lactobacillus</taxon>
    </lineage>
</organism>
<gene>
    <name evidence="2" type="ORF">CBF53_06860</name>
    <name evidence="3" type="ORF">CBF70_08255</name>
</gene>
<name>A0A256LB33_9LACO</name>
<reference evidence="4 5" key="3">
    <citation type="submission" date="2017-09" db="EMBL/GenBank/DDBJ databases">
        <title>Tripartite evolution among Lactobacillus johnsonii, Lactobacillus taiwanensis, Lactobacillus reuteri and their rodent host.</title>
        <authorList>
            <person name="Wang T."/>
            <person name="Knowles S."/>
            <person name="Cheng C."/>
        </authorList>
    </citation>
    <scope>NUCLEOTIDE SEQUENCE [LARGE SCALE GENOMIC DNA]</scope>
    <source>
        <strain evidence="3 4">609q</strain>
        <strain evidence="2 5">609u</strain>
    </source>
</reference>
<sequence length="137" mass="16341">MIKGVLTIIFDEPFYKAIFEQFDGTQYKVAQVNMGTSLPTMPKIINLVNERYSDLQFSKSTRDKEVMHHINPKRAQRLAHKEVRERGIGTKAQQALKKQFEKSKITKKKMNKDKKREMQKERFLQKQIKRRKKHRGH</sequence>
<dbReference type="InterPro" id="IPR016787">
    <property type="entry name" value="UCP021328"/>
</dbReference>
<dbReference type="EMBL" id="NGNV01000033">
    <property type="protein sequence ID" value="OYR87709.1"/>
    <property type="molecule type" value="Genomic_DNA"/>
</dbReference>
<evidence type="ECO:0000313" key="4">
    <source>
        <dbReference type="Proteomes" id="UP000215828"/>
    </source>
</evidence>
<evidence type="ECO:0000313" key="3">
    <source>
        <dbReference type="EMBL" id="OYR90635.1"/>
    </source>
</evidence>
<dbReference type="AlphaFoldDB" id="A0A256LB33"/>